<evidence type="ECO:0000256" key="4">
    <source>
        <dbReference type="ARBA" id="ARBA00022505"/>
    </source>
</evidence>
<keyword evidence="9" id="KW-0560">Oxidoreductase</keyword>
<evidence type="ECO:0000256" key="9">
    <source>
        <dbReference type="ARBA" id="ARBA00023002"/>
    </source>
</evidence>
<feature type="domain" description="Aldehyde oxidase/xanthine dehydrogenase first molybdopterin binding" evidence="13">
    <location>
        <begin position="10"/>
        <end position="242"/>
    </location>
</feature>
<keyword evidence="4" id="KW-0500">Molybdenum</keyword>
<dbReference type="Proteomes" id="UP001140011">
    <property type="component" value="Unassembled WGS sequence"/>
</dbReference>
<dbReference type="FunFam" id="3.30.365.10:FF:000004">
    <property type="entry name" value="Xanthine dehydrogenase oxidase"/>
    <property type="match status" value="1"/>
</dbReference>
<comment type="caution">
    <text evidence="15">The sequence shown here is derived from an EMBL/GenBank/DDBJ whole genome shotgun (WGS) entry which is preliminary data.</text>
</comment>
<comment type="cofactor">
    <cofactor evidence="2">
        <name>FAD</name>
        <dbReference type="ChEBI" id="CHEBI:57692"/>
    </cofactor>
</comment>
<dbReference type="AlphaFoldDB" id="A0A9W8GMV1"/>
<comment type="cofactor">
    <cofactor evidence="1">
        <name>Mo-molybdopterin</name>
        <dbReference type="ChEBI" id="CHEBI:71302"/>
    </cofactor>
</comment>
<gene>
    <name evidence="15" type="ORF">GGI19_006306</name>
</gene>
<feature type="non-terminal residue" evidence="15">
    <location>
        <position position="1"/>
    </location>
</feature>
<dbReference type="PANTHER" id="PTHR45444:SF3">
    <property type="entry name" value="XANTHINE DEHYDROGENASE"/>
    <property type="match status" value="1"/>
</dbReference>
<dbReference type="InterPro" id="IPR046867">
    <property type="entry name" value="AldOxase/xan_DH_MoCoBD2"/>
</dbReference>
<evidence type="ECO:0000256" key="8">
    <source>
        <dbReference type="ARBA" id="ARBA00022827"/>
    </source>
</evidence>
<dbReference type="GO" id="GO:0016491">
    <property type="term" value="F:oxidoreductase activity"/>
    <property type="evidence" value="ECO:0007669"/>
    <property type="project" value="UniProtKB-KW"/>
</dbReference>
<keyword evidence="5" id="KW-0285">Flavoprotein</keyword>
<evidence type="ECO:0000256" key="3">
    <source>
        <dbReference type="ARBA" id="ARBA00006849"/>
    </source>
</evidence>
<dbReference type="InterPro" id="IPR008274">
    <property type="entry name" value="AldOxase/xan_DH_MoCoBD1"/>
</dbReference>
<accession>A0A9W8GMV1</accession>
<name>A0A9W8GMV1_9FUNG</name>
<comment type="similarity">
    <text evidence="3">Belongs to the xanthine dehydrogenase family.</text>
</comment>
<evidence type="ECO:0000256" key="6">
    <source>
        <dbReference type="ARBA" id="ARBA00022714"/>
    </source>
</evidence>
<evidence type="ECO:0000313" key="15">
    <source>
        <dbReference type="EMBL" id="KAJ2747910.1"/>
    </source>
</evidence>
<dbReference type="GO" id="GO:0005506">
    <property type="term" value="F:iron ion binding"/>
    <property type="evidence" value="ECO:0007669"/>
    <property type="project" value="InterPro"/>
</dbReference>
<comment type="cofactor">
    <cofactor evidence="12">
        <name>[2Fe-2S] cluster</name>
        <dbReference type="ChEBI" id="CHEBI:190135"/>
    </cofactor>
</comment>
<evidence type="ECO:0008006" key="17">
    <source>
        <dbReference type="Google" id="ProtNLM"/>
    </source>
</evidence>
<dbReference type="OrthoDB" id="8300278at2759"/>
<evidence type="ECO:0000313" key="16">
    <source>
        <dbReference type="Proteomes" id="UP001140011"/>
    </source>
</evidence>
<dbReference type="Pfam" id="PF20256">
    <property type="entry name" value="MoCoBD_2"/>
    <property type="match status" value="1"/>
</dbReference>
<dbReference type="Pfam" id="PF02738">
    <property type="entry name" value="MoCoBD_1"/>
    <property type="match status" value="1"/>
</dbReference>
<evidence type="ECO:0000256" key="2">
    <source>
        <dbReference type="ARBA" id="ARBA00001974"/>
    </source>
</evidence>
<evidence type="ECO:0000256" key="11">
    <source>
        <dbReference type="ARBA" id="ARBA00023014"/>
    </source>
</evidence>
<evidence type="ECO:0000256" key="12">
    <source>
        <dbReference type="ARBA" id="ARBA00034078"/>
    </source>
</evidence>
<keyword evidence="11" id="KW-0411">Iron-sulfur</keyword>
<organism evidence="15 16">
    <name type="scientific">Coemansia pectinata</name>
    <dbReference type="NCBI Taxonomy" id="1052879"/>
    <lineage>
        <taxon>Eukaryota</taxon>
        <taxon>Fungi</taxon>
        <taxon>Fungi incertae sedis</taxon>
        <taxon>Zoopagomycota</taxon>
        <taxon>Kickxellomycotina</taxon>
        <taxon>Kickxellomycetes</taxon>
        <taxon>Kickxellales</taxon>
        <taxon>Kickxellaceae</taxon>
        <taxon>Coemansia</taxon>
    </lineage>
</organism>
<dbReference type="FunFam" id="3.30.365.10:FF:000001">
    <property type="entry name" value="Xanthine dehydrogenase oxidase"/>
    <property type="match status" value="1"/>
</dbReference>
<dbReference type="SUPFAM" id="SSF56003">
    <property type="entry name" value="Molybdenum cofactor-binding domain"/>
    <property type="match status" value="1"/>
</dbReference>
<protein>
    <recommendedName>
        <fullName evidence="17">Xanthine dehydrogenase</fullName>
    </recommendedName>
</protein>
<dbReference type="PANTHER" id="PTHR45444">
    <property type="entry name" value="XANTHINE DEHYDROGENASE"/>
    <property type="match status" value="1"/>
</dbReference>
<evidence type="ECO:0000256" key="5">
    <source>
        <dbReference type="ARBA" id="ARBA00022630"/>
    </source>
</evidence>
<dbReference type="Gene3D" id="3.30.365.10">
    <property type="entry name" value="Aldehyde oxidase/xanthine dehydrogenase, molybdopterin binding domain"/>
    <property type="match status" value="4"/>
</dbReference>
<dbReference type="InterPro" id="IPR037165">
    <property type="entry name" value="AldOxase/xan_DH_Mopterin-bd_sf"/>
</dbReference>
<feature type="domain" description="Aldehyde oxidase/xanthine dehydrogenase second molybdopterin binding" evidence="14">
    <location>
        <begin position="267"/>
        <end position="533"/>
    </location>
</feature>
<reference evidence="15" key="1">
    <citation type="submission" date="2022-07" db="EMBL/GenBank/DDBJ databases">
        <title>Phylogenomic reconstructions and comparative analyses of Kickxellomycotina fungi.</title>
        <authorList>
            <person name="Reynolds N.K."/>
            <person name="Stajich J.E."/>
            <person name="Barry K."/>
            <person name="Grigoriev I.V."/>
            <person name="Crous P."/>
            <person name="Smith M.E."/>
        </authorList>
    </citation>
    <scope>NUCLEOTIDE SEQUENCE</scope>
    <source>
        <strain evidence="15">BCRC 34297</strain>
    </source>
</reference>
<evidence type="ECO:0000256" key="7">
    <source>
        <dbReference type="ARBA" id="ARBA00022723"/>
    </source>
</evidence>
<proteinExistence type="inferred from homology"/>
<dbReference type="FunFam" id="3.30.365.10:FF:000003">
    <property type="entry name" value="Aldehyde oxidase 1"/>
    <property type="match status" value="1"/>
</dbReference>
<evidence type="ECO:0000256" key="10">
    <source>
        <dbReference type="ARBA" id="ARBA00023004"/>
    </source>
</evidence>
<keyword evidence="8" id="KW-0274">FAD</keyword>
<evidence type="ECO:0000259" key="14">
    <source>
        <dbReference type="Pfam" id="PF20256"/>
    </source>
</evidence>
<dbReference type="GO" id="GO:0051537">
    <property type="term" value="F:2 iron, 2 sulfur cluster binding"/>
    <property type="evidence" value="ECO:0007669"/>
    <property type="project" value="UniProtKB-KW"/>
</dbReference>
<keyword evidence="10" id="KW-0408">Iron</keyword>
<dbReference type="EMBL" id="JANBUH010001248">
    <property type="protein sequence ID" value="KAJ2747910.1"/>
    <property type="molecule type" value="Genomic_DNA"/>
</dbReference>
<keyword evidence="6" id="KW-0001">2Fe-2S</keyword>
<keyword evidence="16" id="KW-1185">Reference proteome</keyword>
<evidence type="ECO:0000256" key="1">
    <source>
        <dbReference type="ARBA" id="ARBA00001924"/>
    </source>
</evidence>
<sequence>SSFYDETRQLINGDVDAALAAAHLVLEGESYCGAQEHFYLETMGAVAVPKGEDGEMDVFASTQNPTEAQMVVAEVLGVPASRVVCRVKRMGGGFGGKESRSVLIAAFAALGAHHTGRSVRIALDRDEDMQVSGQRHPFYGTWTVGVTKEGRILGLRARIYSNGGFSHDLSIGVLERAVSHLDNCYRMPATDFVGRVCRTNTQSNTAFRSFGGCQGMFLSESMLCEVADRLGLTVEAVREINLYQPGDVTPFSQPLDDWNVPLMWDQLKAKAQYDERRRAVDEFNKHSTHRKRGLAMLPTKFGISFGVKHLNQGMALVHVYMDGSVLVAHGGTEMGQGLHTKMAMVAAETLELPLESIFISETATNTAANTSPTAASASSDLNGFAVYNACKELADRLRPYRERMAGESFAKIAKTAYLDRCNLTAAGHYCTPDIGFNWAKNEGLLYFYFTQGVAIAEVELDTLTGAHSTLRVDIIMDVGRSLNKAIDIGQIEGAFAQGQGWTTTEEFLYFPSTGRLFTTGPGNYKIPSAADIPRDFRVELLEGADTSVLKTIFSSKGVGEPPLFLGASVFFALRDAVLAKRRQEGVSAPLYMESPATPEILRMACEDQLAQMARIPQTLKDGKTPFVIRI</sequence>
<evidence type="ECO:0000259" key="13">
    <source>
        <dbReference type="Pfam" id="PF02738"/>
    </source>
</evidence>
<keyword evidence="7" id="KW-0479">Metal-binding</keyword>
<dbReference type="InterPro" id="IPR016208">
    <property type="entry name" value="Ald_Oxase/xanthine_DH-like"/>
</dbReference>